<dbReference type="InterPro" id="IPR036691">
    <property type="entry name" value="Endo/exonu/phosph_ase_sf"/>
</dbReference>
<keyword evidence="8" id="KW-0234">DNA repair</keyword>
<evidence type="ECO:0000256" key="7">
    <source>
        <dbReference type="ARBA" id="ARBA00022842"/>
    </source>
</evidence>
<keyword evidence="3" id="KW-0540">Nuclease</keyword>
<proteinExistence type="predicted"/>
<gene>
    <name evidence="10" type="ORF">F0U60_04230</name>
</gene>
<evidence type="ECO:0000313" key="11">
    <source>
        <dbReference type="Proteomes" id="UP001611383"/>
    </source>
</evidence>
<evidence type="ECO:0000256" key="1">
    <source>
        <dbReference type="ARBA" id="ARBA00001936"/>
    </source>
</evidence>
<dbReference type="SUPFAM" id="SSF56219">
    <property type="entry name" value="DNase I-like"/>
    <property type="match status" value="1"/>
</dbReference>
<feature type="domain" description="Endonuclease/exonuclease/phosphatase" evidence="9">
    <location>
        <begin position="1"/>
        <end position="222"/>
    </location>
</feature>
<keyword evidence="4" id="KW-0479">Metal-binding</keyword>
<dbReference type="PANTHER" id="PTHR15822:SF4">
    <property type="entry name" value="TYROSYL-DNA PHOSPHODIESTERASE 2"/>
    <property type="match status" value="1"/>
</dbReference>
<evidence type="ECO:0000259" key="9">
    <source>
        <dbReference type="Pfam" id="PF03372"/>
    </source>
</evidence>
<evidence type="ECO:0000256" key="3">
    <source>
        <dbReference type="ARBA" id="ARBA00022722"/>
    </source>
</evidence>
<evidence type="ECO:0000256" key="2">
    <source>
        <dbReference type="ARBA" id="ARBA00001946"/>
    </source>
</evidence>
<dbReference type="Proteomes" id="UP001611383">
    <property type="component" value="Chromosome"/>
</dbReference>
<keyword evidence="11" id="KW-1185">Reference proteome</keyword>
<protein>
    <recommendedName>
        <fullName evidence="9">Endonuclease/exonuclease/phosphatase domain-containing protein</fullName>
    </recommendedName>
</protein>
<dbReference type="EMBL" id="CP043494">
    <property type="protein sequence ID" value="WNG52215.1"/>
    <property type="molecule type" value="Genomic_DNA"/>
</dbReference>
<comment type="cofactor">
    <cofactor evidence="1">
        <name>Mn(2+)</name>
        <dbReference type="ChEBI" id="CHEBI:29035"/>
    </cofactor>
</comment>
<sequence>MTYNVLYEAPAEDVEKSLDVIEKEMPDLLCLRELTPGFAQAFRKRLGKQYPHTVLAPRKGTWGVGIASRHPLLRTERFPEKPHRLPAMEADVKLGGRELKMVCVHLMAPGAKHSPSETLLESLEKNAKLRERQGEALMKRYEKEEKPLLLLGDMNEGRQAAAMKAFAAAGFVHSCDGPKASCGNTWPGANTALPSVVEIDHILGRGLTFSEARVLRSGGSDHYPVRAFFGFEQPRNR</sequence>
<evidence type="ECO:0000256" key="8">
    <source>
        <dbReference type="ARBA" id="ARBA00023204"/>
    </source>
</evidence>
<keyword evidence="6" id="KW-0378">Hydrolase</keyword>
<dbReference type="Pfam" id="PF03372">
    <property type="entry name" value="Exo_endo_phos"/>
    <property type="match status" value="1"/>
</dbReference>
<organism evidence="10 11">
    <name type="scientific">Archangium minus</name>
    <dbReference type="NCBI Taxonomy" id="83450"/>
    <lineage>
        <taxon>Bacteria</taxon>
        <taxon>Pseudomonadati</taxon>
        <taxon>Myxococcota</taxon>
        <taxon>Myxococcia</taxon>
        <taxon>Myxococcales</taxon>
        <taxon>Cystobacterineae</taxon>
        <taxon>Archangiaceae</taxon>
        <taxon>Archangium</taxon>
    </lineage>
</organism>
<dbReference type="Gene3D" id="3.60.10.10">
    <property type="entry name" value="Endonuclease/exonuclease/phosphatase"/>
    <property type="match status" value="1"/>
</dbReference>
<evidence type="ECO:0000256" key="4">
    <source>
        <dbReference type="ARBA" id="ARBA00022723"/>
    </source>
</evidence>
<keyword evidence="5" id="KW-0227">DNA damage</keyword>
<dbReference type="PANTHER" id="PTHR15822">
    <property type="entry name" value="TRAF AND TNF RECEPTOR-ASSOCIATED PROTEIN"/>
    <property type="match status" value="1"/>
</dbReference>
<comment type="cofactor">
    <cofactor evidence="2">
        <name>Mg(2+)</name>
        <dbReference type="ChEBI" id="CHEBI:18420"/>
    </cofactor>
</comment>
<evidence type="ECO:0000256" key="5">
    <source>
        <dbReference type="ARBA" id="ARBA00022763"/>
    </source>
</evidence>
<accession>A0ABY9XA08</accession>
<evidence type="ECO:0000313" key="10">
    <source>
        <dbReference type="EMBL" id="WNG52215.1"/>
    </source>
</evidence>
<reference evidence="10 11" key="1">
    <citation type="submission" date="2019-08" db="EMBL/GenBank/DDBJ databases">
        <title>Archangium and Cystobacter genomes.</title>
        <authorList>
            <person name="Chen I.-C.K."/>
            <person name="Wielgoss S."/>
        </authorList>
    </citation>
    <scope>NUCLEOTIDE SEQUENCE [LARGE SCALE GENOMIC DNA]</scope>
    <source>
        <strain evidence="10 11">Cbm 6</strain>
    </source>
</reference>
<keyword evidence="7" id="KW-0460">Magnesium</keyword>
<dbReference type="InterPro" id="IPR051547">
    <property type="entry name" value="TDP2-like"/>
</dbReference>
<dbReference type="InterPro" id="IPR005135">
    <property type="entry name" value="Endo/exonuclease/phosphatase"/>
</dbReference>
<evidence type="ECO:0000256" key="6">
    <source>
        <dbReference type="ARBA" id="ARBA00022801"/>
    </source>
</evidence>
<name>A0ABY9XA08_9BACT</name>